<name>A0ABP8ILU7_9GAMM</name>
<reference evidence="3" key="1">
    <citation type="journal article" date="2019" name="Int. J. Syst. Evol. Microbiol.">
        <title>The Global Catalogue of Microorganisms (GCM) 10K type strain sequencing project: providing services to taxonomists for standard genome sequencing and annotation.</title>
        <authorList>
            <consortium name="The Broad Institute Genomics Platform"/>
            <consortium name="The Broad Institute Genome Sequencing Center for Infectious Disease"/>
            <person name="Wu L."/>
            <person name="Ma J."/>
        </authorList>
    </citation>
    <scope>NUCLEOTIDE SEQUENCE [LARGE SCALE GENOMIC DNA]</scope>
    <source>
        <strain evidence="3">JCM 17728</strain>
    </source>
</reference>
<keyword evidence="3" id="KW-1185">Reference proteome</keyword>
<keyword evidence="1" id="KW-0812">Transmembrane</keyword>
<organism evidence="2 3">
    <name type="scientific">Kangiella marina</name>
    <dbReference type="NCBI Taxonomy" id="1079178"/>
    <lineage>
        <taxon>Bacteria</taxon>
        <taxon>Pseudomonadati</taxon>
        <taxon>Pseudomonadota</taxon>
        <taxon>Gammaproteobacteria</taxon>
        <taxon>Kangiellales</taxon>
        <taxon>Kangiellaceae</taxon>
        <taxon>Kangiella</taxon>
    </lineage>
</organism>
<keyword evidence="1" id="KW-0472">Membrane</keyword>
<proteinExistence type="predicted"/>
<accession>A0ABP8ILU7</accession>
<evidence type="ECO:0000313" key="2">
    <source>
        <dbReference type="EMBL" id="GAA4362787.1"/>
    </source>
</evidence>
<evidence type="ECO:0000313" key="3">
    <source>
        <dbReference type="Proteomes" id="UP001501011"/>
    </source>
</evidence>
<comment type="caution">
    <text evidence="2">The sequence shown here is derived from an EMBL/GenBank/DDBJ whole genome shotgun (WGS) entry which is preliminary data.</text>
</comment>
<evidence type="ECO:0008006" key="4">
    <source>
        <dbReference type="Google" id="ProtNLM"/>
    </source>
</evidence>
<keyword evidence="1" id="KW-1133">Transmembrane helix</keyword>
<dbReference type="Proteomes" id="UP001501011">
    <property type="component" value="Unassembled WGS sequence"/>
</dbReference>
<feature type="transmembrane region" description="Helical" evidence="1">
    <location>
        <begin position="54"/>
        <end position="73"/>
    </location>
</feature>
<protein>
    <recommendedName>
        <fullName evidence="4">Anti sigma-E protein RseA N-terminal domain-containing protein</fullName>
    </recommendedName>
</protein>
<gene>
    <name evidence="2" type="ORF">GCM10023151_17300</name>
</gene>
<dbReference type="EMBL" id="BAABFV010000002">
    <property type="protein sequence ID" value="GAA4362787.1"/>
    <property type="molecule type" value="Genomic_DNA"/>
</dbReference>
<dbReference type="RefSeq" id="WP_345292827.1">
    <property type="nucleotide sequence ID" value="NZ_BAABFV010000002.1"/>
</dbReference>
<sequence>MNKDDELVKQLQGLPNQAQAPDRWQQIQQAIESDAGAEPLQPEHKNRHTFRIRWGLAVAACALLIAAMSPIYLDQEGVIQDSAISNQTVISAATDTTPAKTVPSTYQLTIGSLQQANASYYAKLGYMVSENGQLVSPETLASLDSLRDAQQQYRHALAKNPDSGRLQQRLYWLYQKERTILRQLVV</sequence>
<evidence type="ECO:0000256" key="1">
    <source>
        <dbReference type="SAM" id="Phobius"/>
    </source>
</evidence>